<keyword evidence="1" id="KW-0378">Hydrolase</keyword>
<protein>
    <recommendedName>
        <fullName evidence="2">PA14 domain-containing protein</fullName>
    </recommendedName>
</protein>
<dbReference type="InterPro" id="IPR037524">
    <property type="entry name" value="PA14/GLEYA"/>
</dbReference>
<dbReference type="Gene3D" id="3.40.50.1700">
    <property type="entry name" value="Glycoside hydrolase family 3 C-terminal domain"/>
    <property type="match status" value="1"/>
</dbReference>
<comment type="caution">
    <text evidence="3">The sequence shown here is derived from an EMBL/GenBank/DDBJ whole genome shotgun (WGS) entry which is preliminary data.</text>
</comment>
<dbReference type="Gene3D" id="2.60.120.260">
    <property type="entry name" value="Galactose-binding domain-like"/>
    <property type="match status" value="1"/>
</dbReference>
<reference evidence="3 4" key="1">
    <citation type="submission" date="2021-11" db="EMBL/GenBank/DDBJ databases">
        <title>Black yeast isolated from Biological Soil Crust.</title>
        <authorList>
            <person name="Kurbessoian T."/>
        </authorList>
    </citation>
    <scope>NUCLEOTIDE SEQUENCE [LARGE SCALE GENOMIC DNA]</scope>
    <source>
        <strain evidence="3 4">CCFEE 5522</strain>
    </source>
</reference>
<evidence type="ECO:0000313" key="4">
    <source>
        <dbReference type="Proteomes" id="UP001324427"/>
    </source>
</evidence>
<evidence type="ECO:0000313" key="3">
    <source>
        <dbReference type="EMBL" id="KAK4543241.1"/>
    </source>
</evidence>
<name>A0AAV9JDM3_9PEZI</name>
<dbReference type="InterPro" id="IPR036881">
    <property type="entry name" value="Glyco_hydro_3_C_sf"/>
</dbReference>
<gene>
    <name evidence="3" type="ORF">LTR36_005791</name>
</gene>
<dbReference type="PROSITE" id="PS51820">
    <property type="entry name" value="PA14"/>
    <property type="match status" value="1"/>
</dbReference>
<feature type="domain" description="PA14" evidence="2">
    <location>
        <begin position="92"/>
        <end position="244"/>
    </location>
</feature>
<dbReference type="Proteomes" id="UP001324427">
    <property type="component" value="Unassembled WGS sequence"/>
</dbReference>
<dbReference type="InterPro" id="IPR011658">
    <property type="entry name" value="PA14_dom"/>
</dbReference>
<proteinExistence type="predicted"/>
<dbReference type="Pfam" id="PF07691">
    <property type="entry name" value="PA14"/>
    <property type="match status" value="1"/>
</dbReference>
<organism evidence="3 4">
    <name type="scientific">Oleoguttula mirabilis</name>
    <dbReference type="NCBI Taxonomy" id="1507867"/>
    <lineage>
        <taxon>Eukaryota</taxon>
        <taxon>Fungi</taxon>
        <taxon>Dikarya</taxon>
        <taxon>Ascomycota</taxon>
        <taxon>Pezizomycotina</taxon>
        <taxon>Dothideomycetes</taxon>
        <taxon>Dothideomycetidae</taxon>
        <taxon>Mycosphaerellales</taxon>
        <taxon>Teratosphaeriaceae</taxon>
        <taxon>Oleoguttula</taxon>
    </lineage>
</organism>
<keyword evidence="4" id="KW-1185">Reference proteome</keyword>
<dbReference type="AlphaFoldDB" id="A0AAV9JDM3"/>
<dbReference type="GO" id="GO:0004553">
    <property type="term" value="F:hydrolase activity, hydrolyzing O-glycosyl compounds"/>
    <property type="evidence" value="ECO:0007669"/>
    <property type="project" value="InterPro"/>
</dbReference>
<sequence>MTEEGPVLLKNYEAVFPILASNYKKVAVFGVDRSNQSQVSENHGGFVIDSTIVVQSPFDALKGRGQQKNITYTHFKAYLGAGQFAAAPPSLFSEGGLNVTYHTTADYSGHINQTGFASNITAATYPDALWLSWPQVFSCVYEGTFLPNVTGLYHFSLTGQGDSILYIDGQVFAITPNVYAESLPFRKMKHLASQDRVVFFFGAAVDLPARRACHFDFQVERENRSAMSLRNRSRSRYFVSDVSH</sequence>
<dbReference type="EMBL" id="JAVFHQ010000034">
    <property type="protein sequence ID" value="KAK4543241.1"/>
    <property type="molecule type" value="Genomic_DNA"/>
</dbReference>
<evidence type="ECO:0000256" key="1">
    <source>
        <dbReference type="ARBA" id="ARBA00022801"/>
    </source>
</evidence>
<evidence type="ECO:0000259" key="2">
    <source>
        <dbReference type="PROSITE" id="PS51820"/>
    </source>
</evidence>
<dbReference type="SUPFAM" id="SSF56988">
    <property type="entry name" value="Anthrax protective antigen"/>
    <property type="match status" value="1"/>
</dbReference>
<dbReference type="GO" id="GO:0005975">
    <property type="term" value="P:carbohydrate metabolic process"/>
    <property type="evidence" value="ECO:0007669"/>
    <property type="project" value="InterPro"/>
</dbReference>
<accession>A0AAV9JDM3</accession>